<dbReference type="EMBL" id="VLPL01000006">
    <property type="protein sequence ID" value="TSJ42045.1"/>
    <property type="molecule type" value="Genomic_DNA"/>
</dbReference>
<keyword evidence="3" id="KW-1185">Reference proteome</keyword>
<dbReference type="AlphaFoldDB" id="A0A556MQA0"/>
<dbReference type="InterPro" id="IPR025665">
    <property type="entry name" value="Beta-barrel_OMP_2"/>
</dbReference>
<reference evidence="2 3" key="1">
    <citation type="submission" date="2019-07" db="EMBL/GenBank/DDBJ databases">
        <authorList>
            <person name="Huq M.A."/>
        </authorList>
    </citation>
    <scope>NUCLEOTIDE SEQUENCE [LARGE SCALE GENOMIC DNA]</scope>
    <source>
        <strain evidence="2 3">MAH-3</strain>
    </source>
</reference>
<feature type="domain" description="Outer membrane protein beta-barrel" evidence="1">
    <location>
        <begin position="20"/>
        <end position="188"/>
    </location>
</feature>
<sequence>MKKIGLILFAVLRIVVTGTAQESEKYDRRENFTFGVKAGANLSNVWDSKGEDFDADAKLGFAGGVFVGIPIGRYIGVQPEVLFSQKGFRASGTLLGTSYSYKKTTNWIDIPLQFQIKPLAFLTILVGPQVSFRVSERNEYTFGNNSTAQEKEFKNDNIRKNMLGISTGFDINIYHVVVSGRASWDLQNNRGDGTSTTPRYRNQFVQLTIGFKI</sequence>
<evidence type="ECO:0000259" key="1">
    <source>
        <dbReference type="Pfam" id="PF13568"/>
    </source>
</evidence>
<dbReference type="Proteomes" id="UP000316008">
    <property type="component" value="Unassembled WGS sequence"/>
</dbReference>
<name>A0A556MQA0_9FLAO</name>
<protein>
    <submittedName>
        <fullName evidence="2">PorT family protein</fullName>
    </submittedName>
</protein>
<dbReference type="Pfam" id="PF13568">
    <property type="entry name" value="OMP_b-brl_2"/>
    <property type="match status" value="1"/>
</dbReference>
<accession>A0A556MQA0</accession>
<evidence type="ECO:0000313" key="3">
    <source>
        <dbReference type="Proteomes" id="UP000316008"/>
    </source>
</evidence>
<dbReference type="OrthoDB" id="947434at2"/>
<gene>
    <name evidence="2" type="ORF">FO442_13225</name>
</gene>
<evidence type="ECO:0000313" key="2">
    <source>
        <dbReference type="EMBL" id="TSJ42045.1"/>
    </source>
</evidence>
<organism evidence="2 3">
    <name type="scientific">Fluviicola chungangensis</name>
    <dbReference type="NCBI Taxonomy" id="2597671"/>
    <lineage>
        <taxon>Bacteria</taxon>
        <taxon>Pseudomonadati</taxon>
        <taxon>Bacteroidota</taxon>
        <taxon>Flavobacteriia</taxon>
        <taxon>Flavobacteriales</taxon>
        <taxon>Crocinitomicaceae</taxon>
        <taxon>Fluviicola</taxon>
    </lineage>
</organism>
<proteinExistence type="predicted"/>
<dbReference type="RefSeq" id="WP_144333676.1">
    <property type="nucleotide sequence ID" value="NZ_VLPL01000006.1"/>
</dbReference>
<comment type="caution">
    <text evidence="2">The sequence shown here is derived from an EMBL/GenBank/DDBJ whole genome shotgun (WGS) entry which is preliminary data.</text>
</comment>